<comment type="caution">
    <text evidence="2">The sequence shown here is derived from an EMBL/GenBank/DDBJ whole genome shotgun (WGS) entry which is preliminary data.</text>
</comment>
<dbReference type="Gene3D" id="3.40.50.10540">
    <property type="entry name" value="Crotonobetainyl-coa:carnitine coa-transferase, domain 1"/>
    <property type="match status" value="1"/>
</dbReference>
<dbReference type="GO" id="GO:0008410">
    <property type="term" value="F:CoA-transferase activity"/>
    <property type="evidence" value="ECO:0007669"/>
    <property type="project" value="TreeGrafter"/>
</dbReference>
<sequence>MFKPLAGMRVLDFTKVLAGPLCTQYLGDLGAEILKVEPAEVGDETRRWPPFRDGEGAVFLSVNRNKRSLAVDLKTAEGREIVRRLARTTDIAIESYGTGVAERLGIDYAALKAEKPDLIYCSISGFGRSGPRANGLGYDVILQAFSGIMSLTGEKGAGHIRSPISPIDQATGLHALSGIMAALIQRGRTGEGTRLEVSLYETAVAFLGYNLQSFWEKGVQPEKCGSGHESLCPYQAFEACDAPLMIGIANDNLWQRFCRAVGREELILDQHFRTNPDRVRHFAETVATVQAIIGARPRDEWIGLLSGLGVPCAPINTLNEMLDDPHTAARGIVLDYQHPTLGPMKTIAHPVVFNGAPRAVEQAPPLHGEHTRQILELAGYDAAAIERLVQSAVVVA</sequence>
<keyword evidence="1 2" id="KW-0808">Transferase</keyword>
<reference evidence="2" key="2">
    <citation type="submission" date="2020-09" db="EMBL/GenBank/DDBJ databases">
        <authorList>
            <person name="Sun Q."/>
            <person name="Zhou Y."/>
        </authorList>
    </citation>
    <scope>NUCLEOTIDE SEQUENCE</scope>
    <source>
        <strain evidence="2">CGMCC 1.15725</strain>
    </source>
</reference>
<accession>A0A8J2YQF8</accession>
<protein>
    <submittedName>
        <fullName evidence="2">CoA transferase</fullName>
    </submittedName>
</protein>
<dbReference type="EMBL" id="BMJQ01000002">
    <property type="protein sequence ID" value="GGF04740.1"/>
    <property type="molecule type" value="Genomic_DNA"/>
</dbReference>
<dbReference type="Proteomes" id="UP000646365">
    <property type="component" value="Unassembled WGS sequence"/>
</dbReference>
<dbReference type="InterPro" id="IPR023606">
    <property type="entry name" value="CoA-Trfase_III_dom_1_sf"/>
</dbReference>
<organism evidence="2 3">
    <name type="scientific">Aliidongia dinghuensis</name>
    <dbReference type="NCBI Taxonomy" id="1867774"/>
    <lineage>
        <taxon>Bacteria</taxon>
        <taxon>Pseudomonadati</taxon>
        <taxon>Pseudomonadota</taxon>
        <taxon>Alphaproteobacteria</taxon>
        <taxon>Rhodospirillales</taxon>
        <taxon>Dongiaceae</taxon>
        <taxon>Aliidongia</taxon>
    </lineage>
</organism>
<dbReference type="AlphaFoldDB" id="A0A8J2YQF8"/>
<dbReference type="InterPro" id="IPR003673">
    <property type="entry name" value="CoA-Trfase_fam_III"/>
</dbReference>
<evidence type="ECO:0000256" key="1">
    <source>
        <dbReference type="ARBA" id="ARBA00022679"/>
    </source>
</evidence>
<proteinExistence type="predicted"/>
<evidence type="ECO:0000313" key="3">
    <source>
        <dbReference type="Proteomes" id="UP000646365"/>
    </source>
</evidence>
<keyword evidence="3" id="KW-1185">Reference proteome</keyword>
<dbReference type="InterPro" id="IPR044855">
    <property type="entry name" value="CoA-Trfase_III_dom3_sf"/>
</dbReference>
<dbReference type="RefSeq" id="WP_189042724.1">
    <property type="nucleotide sequence ID" value="NZ_BMJQ01000002.1"/>
</dbReference>
<gene>
    <name evidence="2" type="ORF">GCM10011611_07680</name>
</gene>
<dbReference type="Pfam" id="PF02515">
    <property type="entry name" value="CoA_transf_3"/>
    <property type="match status" value="1"/>
</dbReference>
<name>A0A8J2YQF8_9PROT</name>
<dbReference type="SUPFAM" id="SSF89796">
    <property type="entry name" value="CoA-transferase family III (CaiB/BaiF)"/>
    <property type="match status" value="1"/>
</dbReference>
<dbReference type="Gene3D" id="3.30.1540.10">
    <property type="entry name" value="formyl-coa transferase, domain 3"/>
    <property type="match status" value="1"/>
</dbReference>
<reference evidence="2" key="1">
    <citation type="journal article" date="2014" name="Int. J. Syst. Evol. Microbiol.">
        <title>Complete genome sequence of Corynebacterium casei LMG S-19264T (=DSM 44701T), isolated from a smear-ripened cheese.</title>
        <authorList>
            <consortium name="US DOE Joint Genome Institute (JGI-PGF)"/>
            <person name="Walter F."/>
            <person name="Albersmeier A."/>
            <person name="Kalinowski J."/>
            <person name="Ruckert C."/>
        </authorList>
    </citation>
    <scope>NUCLEOTIDE SEQUENCE</scope>
    <source>
        <strain evidence="2">CGMCC 1.15725</strain>
    </source>
</reference>
<dbReference type="InterPro" id="IPR050483">
    <property type="entry name" value="CoA-transferase_III_domain"/>
</dbReference>
<dbReference type="PANTHER" id="PTHR48207">
    <property type="entry name" value="SUCCINATE--HYDROXYMETHYLGLUTARATE COA-TRANSFERASE"/>
    <property type="match status" value="1"/>
</dbReference>
<dbReference type="PANTHER" id="PTHR48207:SF4">
    <property type="entry name" value="BLL6097 PROTEIN"/>
    <property type="match status" value="1"/>
</dbReference>
<evidence type="ECO:0000313" key="2">
    <source>
        <dbReference type="EMBL" id="GGF04740.1"/>
    </source>
</evidence>